<dbReference type="GO" id="GO:0005886">
    <property type="term" value="C:plasma membrane"/>
    <property type="evidence" value="ECO:0007669"/>
    <property type="project" value="UniProtKB-SubCell"/>
</dbReference>
<feature type="transmembrane region" description="Helical" evidence="8">
    <location>
        <begin position="171"/>
        <end position="192"/>
    </location>
</feature>
<keyword evidence="7 8" id="KW-0472">Membrane</keyword>
<dbReference type="GO" id="GO:0016763">
    <property type="term" value="F:pentosyltransferase activity"/>
    <property type="evidence" value="ECO:0007669"/>
    <property type="project" value="TreeGrafter"/>
</dbReference>
<feature type="transmembrane region" description="Helical" evidence="8">
    <location>
        <begin position="348"/>
        <end position="364"/>
    </location>
</feature>
<keyword evidence="2" id="KW-1003">Cell membrane</keyword>
<dbReference type="OrthoDB" id="7714635at2"/>
<proteinExistence type="predicted"/>
<comment type="subcellular location">
    <subcellularLocation>
        <location evidence="1">Cell membrane</location>
        <topology evidence="1">Multi-pass membrane protein</topology>
    </subcellularLocation>
</comment>
<dbReference type="PANTHER" id="PTHR33908:SF11">
    <property type="entry name" value="MEMBRANE PROTEIN"/>
    <property type="match status" value="1"/>
</dbReference>
<dbReference type="RefSeq" id="WP_127613385.1">
    <property type="nucleotide sequence ID" value="NZ_RXOL01000007.1"/>
</dbReference>
<feature type="transmembrane region" description="Helical" evidence="8">
    <location>
        <begin position="271"/>
        <end position="290"/>
    </location>
</feature>
<evidence type="ECO:0000313" key="9">
    <source>
        <dbReference type="EMBL" id="RVQ65481.1"/>
    </source>
</evidence>
<keyword evidence="6 8" id="KW-1133">Transmembrane helix</keyword>
<evidence type="ECO:0000256" key="6">
    <source>
        <dbReference type="ARBA" id="ARBA00022989"/>
    </source>
</evidence>
<dbReference type="InterPro" id="IPR050297">
    <property type="entry name" value="LipidA_mod_glycosyltrf_83"/>
</dbReference>
<keyword evidence="10" id="KW-1185">Reference proteome</keyword>
<dbReference type="EMBL" id="RXOL01000007">
    <property type="protein sequence ID" value="RVQ65481.1"/>
    <property type="molecule type" value="Genomic_DNA"/>
</dbReference>
<evidence type="ECO:0000256" key="3">
    <source>
        <dbReference type="ARBA" id="ARBA00022676"/>
    </source>
</evidence>
<organism evidence="9 10">
    <name type="scientific">Croceicoccus ponticola</name>
    <dbReference type="NCBI Taxonomy" id="2217664"/>
    <lineage>
        <taxon>Bacteria</taxon>
        <taxon>Pseudomonadati</taxon>
        <taxon>Pseudomonadota</taxon>
        <taxon>Alphaproteobacteria</taxon>
        <taxon>Sphingomonadales</taxon>
        <taxon>Erythrobacteraceae</taxon>
        <taxon>Croceicoccus</taxon>
    </lineage>
</organism>
<evidence type="ECO:0000313" key="10">
    <source>
        <dbReference type="Proteomes" id="UP000283003"/>
    </source>
</evidence>
<feature type="transmembrane region" description="Helical" evidence="8">
    <location>
        <begin position="204"/>
        <end position="224"/>
    </location>
</feature>
<dbReference type="PANTHER" id="PTHR33908">
    <property type="entry name" value="MANNOSYLTRANSFERASE YKCB-RELATED"/>
    <property type="match status" value="1"/>
</dbReference>
<dbReference type="GO" id="GO:0009103">
    <property type="term" value="P:lipopolysaccharide biosynthetic process"/>
    <property type="evidence" value="ECO:0007669"/>
    <property type="project" value="UniProtKB-ARBA"/>
</dbReference>
<feature type="transmembrane region" description="Helical" evidence="8">
    <location>
        <begin position="140"/>
        <end position="165"/>
    </location>
</feature>
<evidence type="ECO:0008006" key="11">
    <source>
        <dbReference type="Google" id="ProtNLM"/>
    </source>
</evidence>
<keyword evidence="5 8" id="KW-0812">Transmembrane</keyword>
<keyword evidence="4" id="KW-0808">Transferase</keyword>
<gene>
    <name evidence="9" type="ORF">EKN06_13165</name>
</gene>
<feature type="transmembrane region" description="Helical" evidence="8">
    <location>
        <begin position="322"/>
        <end position="341"/>
    </location>
</feature>
<dbReference type="Proteomes" id="UP000283003">
    <property type="component" value="Unassembled WGS sequence"/>
</dbReference>
<evidence type="ECO:0000256" key="7">
    <source>
        <dbReference type="ARBA" id="ARBA00023136"/>
    </source>
</evidence>
<feature type="transmembrane region" description="Helical" evidence="8">
    <location>
        <begin position="297"/>
        <end position="316"/>
    </location>
</feature>
<evidence type="ECO:0000256" key="8">
    <source>
        <dbReference type="SAM" id="Phobius"/>
    </source>
</evidence>
<reference evidence="9 10" key="1">
    <citation type="submission" date="2018-12" db="EMBL/GenBank/DDBJ databases">
        <title>Croceicoccus ponticola sp. nov., a lipolytic bacterium isolated from seawater.</title>
        <authorList>
            <person name="Yoon J.-H."/>
        </authorList>
    </citation>
    <scope>NUCLEOTIDE SEQUENCE [LARGE SCALE GENOMIC DNA]</scope>
    <source>
        <strain evidence="9 10">GM-16</strain>
    </source>
</reference>
<evidence type="ECO:0000256" key="2">
    <source>
        <dbReference type="ARBA" id="ARBA00022475"/>
    </source>
</evidence>
<evidence type="ECO:0000256" key="4">
    <source>
        <dbReference type="ARBA" id="ARBA00022679"/>
    </source>
</evidence>
<accession>A0A437GUY6</accession>
<name>A0A437GUY6_9SPHN</name>
<dbReference type="AlphaFoldDB" id="A0A437GUY6"/>
<feature type="transmembrane region" description="Helical" evidence="8">
    <location>
        <begin position="16"/>
        <end position="35"/>
    </location>
</feature>
<protein>
    <recommendedName>
        <fullName evidence="11">Glycosyltransferase RgtA/B/C/D-like domain-containing protein</fullName>
    </recommendedName>
</protein>
<evidence type="ECO:0000256" key="5">
    <source>
        <dbReference type="ARBA" id="ARBA00022692"/>
    </source>
</evidence>
<feature type="transmembrane region" description="Helical" evidence="8">
    <location>
        <begin position="89"/>
        <end position="109"/>
    </location>
</feature>
<sequence>MTVTTPNASPNSAQSVMWPAVAIALLLAAQATLVFTRAINWDEFFFYSQVHQFLRGEALPPFNTIHVHLFTWLPAVADNGVDAIVIARIVMLLCELVTMGAIYAIGVRLADRTSALIAVLAYISAGFVLQHGFSFRVDPIVTAALMTGLAILVTARLSIIAIAGFALIAGFAGMVTIKAILFAPAVAGVALWRWSESDFDRRMALRLMACFAGAIVVCALLYLYHSGQLARSLASGGFDGVEARGDGMLRSAGTSVFFLGVPPYIQMVQKGLWTAPLLALLVVTAPIAILRNRDGGVWRKVLFLGFWLPILTLAFYRNTAPYYYAFMLAPVVLGTLPAIAVLRRHASAPILAIAFLLPAAVVLLKEDRAVIDNQRALVVTASLLFDEPVDYFDHNGMIAGYRKANGFMTPWGLEGYRAHGQSMFRTIMETRTVPLLVENDELLVDLLRGSTSAENLYPEDSRVLRDNYVPVWGAIWLAGKEIAGGSSISTEILVPGTYRVEGGDLAIDGAAVATGSTVHLERGEHKIANTSDRTARIVWADVDKLPTAPAPDGRLWIGF</sequence>
<keyword evidence="3" id="KW-0328">Glycosyltransferase</keyword>
<feature type="transmembrane region" description="Helical" evidence="8">
    <location>
        <begin position="115"/>
        <end position="133"/>
    </location>
</feature>
<comment type="caution">
    <text evidence="9">The sequence shown here is derived from an EMBL/GenBank/DDBJ whole genome shotgun (WGS) entry which is preliminary data.</text>
</comment>
<evidence type="ECO:0000256" key="1">
    <source>
        <dbReference type="ARBA" id="ARBA00004651"/>
    </source>
</evidence>